<evidence type="ECO:0000313" key="1">
    <source>
        <dbReference type="EMBL" id="QLF85195.1"/>
    </source>
</evidence>
<dbReference type="Proteomes" id="UP000510645">
    <property type="component" value="Segment"/>
</dbReference>
<accession>A0A7D5JJG2</accession>
<dbReference type="InterPro" id="IPR021130">
    <property type="entry name" value="PRib-ATP_PPHydrolase-like"/>
</dbReference>
<dbReference type="Pfam" id="PF01503">
    <property type="entry name" value="PRA-PH"/>
    <property type="match status" value="1"/>
</dbReference>
<dbReference type="CDD" id="cd11530">
    <property type="entry name" value="NTP-PPase_DR2231_like"/>
    <property type="match status" value="1"/>
</dbReference>
<gene>
    <name evidence="1" type="ORF">elemo79Aphanotate_1</name>
</gene>
<dbReference type="EMBL" id="MT497017">
    <property type="protein sequence ID" value="QLF85195.1"/>
    <property type="molecule type" value="Genomic_DNA"/>
</dbReference>
<protein>
    <submittedName>
        <fullName evidence="1">Phosphoribosyl-ATP pyrophosphohydrolase</fullName>
    </submittedName>
</protein>
<sequence length="127" mass="14319">MEINKAIEMVSQFMIACDQEVKVRPSNVEDKTASLRYNLMSEENREYFVACLQDNKVEILDALIDMAYVLFGTVAAHGMTEEFIKGFTLVHENNMTKVQDDGKVLKNPDGKILKPIGYTSVNLNALL</sequence>
<evidence type="ECO:0000313" key="2">
    <source>
        <dbReference type="Proteomes" id="UP000510645"/>
    </source>
</evidence>
<dbReference type="GO" id="GO:0016787">
    <property type="term" value="F:hydrolase activity"/>
    <property type="evidence" value="ECO:0007669"/>
    <property type="project" value="UniProtKB-KW"/>
</dbReference>
<proteinExistence type="predicted"/>
<organism evidence="1 2">
    <name type="scientific">Flavobacterium phage vB_FspP_elemoA_7-9A</name>
    <dbReference type="NCBI Taxonomy" id="2743781"/>
    <lineage>
        <taxon>Viruses</taxon>
        <taxon>Duplodnaviria</taxon>
        <taxon>Heunggongvirae</taxon>
        <taxon>Uroviricota</taxon>
        <taxon>Caudoviricetes</taxon>
        <taxon>Elemovirus</taxon>
        <taxon>Elemovirus elemoA</taxon>
    </lineage>
</organism>
<dbReference type="InterPro" id="IPR033653">
    <property type="entry name" value="NTP-PPase_DR2231-like"/>
</dbReference>
<dbReference type="InterPro" id="IPR023292">
    <property type="entry name" value="NTP_PyroPHydrolase-like_dom_sf"/>
</dbReference>
<dbReference type="Gene3D" id="1.10.3420.10">
    <property type="entry name" value="putative ntp pyrophosphohydrolase like domain"/>
    <property type="match status" value="1"/>
</dbReference>
<keyword evidence="1" id="KW-0378">Hydrolase</keyword>
<reference evidence="1 2" key="1">
    <citation type="submission" date="2020-05" db="EMBL/GenBank/DDBJ databases">
        <title>Genomics and ecology of novel Flavobacterium phages from the Baltic Sea.</title>
        <authorList>
            <person name="Hoetzinger M."/>
            <person name="Nilsson E."/>
            <person name="Holmfeldt K."/>
        </authorList>
    </citation>
    <scope>NUCLEOTIDE SEQUENCE [LARGE SCALE GENOMIC DNA]</scope>
</reference>
<keyword evidence="2" id="KW-1185">Reference proteome</keyword>
<name>A0A7D5JJG2_9CAUD</name>